<organism evidence="2 3">
    <name type="scientific">Anaerolinea thermophila</name>
    <dbReference type="NCBI Taxonomy" id="167964"/>
    <lineage>
        <taxon>Bacteria</taxon>
        <taxon>Bacillati</taxon>
        <taxon>Chloroflexota</taxon>
        <taxon>Anaerolineae</taxon>
        <taxon>Anaerolineales</taxon>
        <taxon>Anaerolineaceae</taxon>
        <taxon>Anaerolinea</taxon>
    </lineage>
</organism>
<dbReference type="Proteomes" id="UP000064249">
    <property type="component" value="Unassembled WGS sequence"/>
</dbReference>
<comment type="caution">
    <text evidence="2">The sequence shown here is derived from an EMBL/GenBank/DDBJ whole genome shotgun (WGS) entry which is preliminary data.</text>
</comment>
<dbReference type="SUPFAM" id="SSF55729">
    <property type="entry name" value="Acyl-CoA N-acyltransferases (Nat)"/>
    <property type="match status" value="1"/>
</dbReference>
<keyword evidence="2" id="KW-0808">Transferase</keyword>
<reference evidence="2 3" key="1">
    <citation type="journal article" date="2015" name="MBio">
        <title>Genome-Resolved Metagenomic Analysis Reveals Roles for Candidate Phyla and Other Microbial Community Members in Biogeochemical Transformations in Oil Reservoirs.</title>
        <authorList>
            <person name="Hu P."/>
            <person name="Tom L."/>
            <person name="Singh A."/>
            <person name="Thomas B.C."/>
            <person name="Baker B.J."/>
            <person name="Piceno Y.M."/>
            <person name="Andersen G.L."/>
            <person name="Banfield J.F."/>
        </authorList>
    </citation>
    <scope>NUCLEOTIDE SEQUENCE [LARGE SCALE GENOMIC DNA]</scope>
    <source>
        <strain evidence="2">46_16</strain>
    </source>
</reference>
<evidence type="ECO:0000313" key="3">
    <source>
        <dbReference type="Proteomes" id="UP000064249"/>
    </source>
</evidence>
<dbReference type="PROSITE" id="PS51186">
    <property type="entry name" value="GNAT"/>
    <property type="match status" value="1"/>
</dbReference>
<dbReference type="EMBL" id="LGFU01000126">
    <property type="protein sequence ID" value="KUK45878.1"/>
    <property type="molecule type" value="Genomic_DNA"/>
</dbReference>
<name>A0A117LGG5_9CHLR</name>
<dbReference type="AlphaFoldDB" id="A0A117LGG5"/>
<dbReference type="Pfam" id="PF13302">
    <property type="entry name" value="Acetyltransf_3"/>
    <property type="match status" value="1"/>
</dbReference>
<feature type="domain" description="N-acetyltransferase" evidence="1">
    <location>
        <begin position="9"/>
        <end position="169"/>
    </location>
</feature>
<accession>A0A117LGG5</accession>
<dbReference type="GO" id="GO:0016747">
    <property type="term" value="F:acyltransferase activity, transferring groups other than amino-acyl groups"/>
    <property type="evidence" value="ECO:0007669"/>
    <property type="project" value="InterPro"/>
</dbReference>
<evidence type="ECO:0000313" key="2">
    <source>
        <dbReference type="EMBL" id="KUK45878.1"/>
    </source>
</evidence>
<dbReference type="InterPro" id="IPR016181">
    <property type="entry name" value="Acyl_CoA_acyltransferase"/>
</dbReference>
<dbReference type="PANTHER" id="PTHR43415:SF3">
    <property type="entry name" value="GNAT-FAMILY ACETYLTRANSFERASE"/>
    <property type="match status" value="1"/>
</dbReference>
<gene>
    <name evidence="2" type="ORF">XD73_1249</name>
</gene>
<dbReference type="Gene3D" id="3.40.630.30">
    <property type="match status" value="1"/>
</dbReference>
<protein>
    <submittedName>
        <fullName evidence="2">Putative acetyltransferase</fullName>
    </submittedName>
</protein>
<sequence length="188" mass="22410">MPNIHGERIRLRAAEKEDIPNFLRWINDEEVTENLLFIPPMSRYEEENWYDSMMKKPASEHVLVIEVKDQNNPEEFTPIGNCQFHDINWRIGSAEIGIMIGEKSCWDKGYGTETMRLLLEHGFNTLNLHRIWLQVFAKNKRGIRAYEKAGFQFEGKFRDGDYQHGQYQDVHFMSVIKDEWQNWKQNDD</sequence>
<proteinExistence type="predicted"/>
<evidence type="ECO:0000259" key="1">
    <source>
        <dbReference type="PROSITE" id="PS51186"/>
    </source>
</evidence>
<dbReference type="InterPro" id="IPR000182">
    <property type="entry name" value="GNAT_dom"/>
</dbReference>
<dbReference type="PANTHER" id="PTHR43415">
    <property type="entry name" value="SPERMIDINE N(1)-ACETYLTRANSFERASE"/>
    <property type="match status" value="1"/>
</dbReference>